<reference evidence="1" key="1">
    <citation type="submission" date="2021-05" db="EMBL/GenBank/DDBJ databases">
        <authorList>
            <person name="Pan Q."/>
            <person name="Jouanno E."/>
            <person name="Zahm M."/>
            <person name="Klopp C."/>
            <person name="Cabau C."/>
            <person name="Louis A."/>
            <person name="Berthelot C."/>
            <person name="Parey E."/>
            <person name="Roest Crollius H."/>
            <person name="Montfort J."/>
            <person name="Robinson-Rechavi M."/>
            <person name="Bouchez O."/>
            <person name="Lampietro C."/>
            <person name="Lopez Roques C."/>
            <person name="Donnadieu C."/>
            <person name="Postlethwait J."/>
            <person name="Bobe J."/>
            <person name="Dillon D."/>
            <person name="Chandos A."/>
            <person name="von Hippel F."/>
            <person name="Guiguen Y."/>
        </authorList>
    </citation>
    <scope>NUCLEOTIDE SEQUENCE</scope>
    <source>
        <strain evidence="1">YG-Jan2019</strain>
    </source>
</reference>
<gene>
    <name evidence="1" type="ORF">DPEC_G00317560</name>
</gene>
<dbReference type="Proteomes" id="UP001157502">
    <property type="component" value="Chromosome 30"/>
</dbReference>
<evidence type="ECO:0000313" key="1">
    <source>
        <dbReference type="EMBL" id="KAJ7989252.1"/>
    </source>
</evidence>
<sequence length="12" mass="1371">MCVCVSCQARRD</sequence>
<comment type="caution">
    <text evidence="1">The sequence shown here is derived from an EMBL/GenBank/DDBJ whole genome shotgun (WGS) entry which is preliminary data.</text>
</comment>
<name>A0ACC2FD91_DALPE</name>
<organism evidence="1 2">
    <name type="scientific">Dallia pectoralis</name>
    <name type="common">Alaska blackfish</name>
    <dbReference type="NCBI Taxonomy" id="75939"/>
    <lineage>
        <taxon>Eukaryota</taxon>
        <taxon>Metazoa</taxon>
        <taxon>Chordata</taxon>
        <taxon>Craniata</taxon>
        <taxon>Vertebrata</taxon>
        <taxon>Euteleostomi</taxon>
        <taxon>Actinopterygii</taxon>
        <taxon>Neopterygii</taxon>
        <taxon>Teleostei</taxon>
        <taxon>Protacanthopterygii</taxon>
        <taxon>Esociformes</taxon>
        <taxon>Umbridae</taxon>
        <taxon>Dallia</taxon>
    </lineage>
</organism>
<proteinExistence type="predicted"/>
<evidence type="ECO:0000313" key="2">
    <source>
        <dbReference type="Proteomes" id="UP001157502"/>
    </source>
</evidence>
<dbReference type="EMBL" id="CM055757">
    <property type="protein sequence ID" value="KAJ7989252.1"/>
    <property type="molecule type" value="Genomic_DNA"/>
</dbReference>
<protein>
    <submittedName>
        <fullName evidence="1">Uncharacterized protein</fullName>
    </submittedName>
</protein>
<keyword evidence="2" id="KW-1185">Reference proteome</keyword>
<accession>A0ACC2FD91</accession>